<feature type="region of interest" description="Disordered" evidence="1">
    <location>
        <begin position="33"/>
        <end position="69"/>
    </location>
</feature>
<reference evidence="2" key="1">
    <citation type="submission" date="2024-06" db="EMBL/GenBank/DDBJ databases">
        <authorList>
            <person name="Coelho C."/>
            <person name="Bento M."/>
            <person name="Garcia E."/>
            <person name="Camelo A."/>
            <person name="Brandao I."/>
            <person name="Espirito Santo C."/>
            <person name="Trovao J."/>
            <person name="Verissimo A."/>
            <person name="Costa J."/>
            <person name="Tiago I."/>
        </authorList>
    </citation>
    <scope>NUCLEOTIDE SEQUENCE</scope>
    <source>
        <strain evidence="2">KWT182</strain>
    </source>
</reference>
<proteinExistence type="predicted"/>
<feature type="compositionally biased region" description="Polar residues" evidence="1">
    <location>
        <begin position="34"/>
        <end position="69"/>
    </location>
</feature>
<accession>A0AAU7QDT8</accession>
<name>A0AAU7QDT8_9GAMM</name>
<sequence>MPSPISYQTMTSPVSVGQSFEAVFGSLGKWLKKASNNPATGPKNNNISHPQNSVHSQKTVNPARSDDVNTSPMTLEELLFQASKERSQLSNLAPLIKKLNNLADEIYLPDIEKLTLERSGSQEKHNFFGH</sequence>
<evidence type="ECO:0000256" key="1">
    <source>
        <dbReference type="SAM" id="MobiDB-lite"/>
    </source>
</evidence>
<dbReference type="EMBL" id="CP157947">
    <property type="protein sequence ID" value="XBS70506.1"/>
    <property type="molecule type" value="Genomic_DNA"/>
</dbReference>
<gene>
    <name evidence="2" type="ORF">ABK905_04685</name>
</gene>
<organism evidence="2">
    <name type="scientific">Acerihabitans sp. KWT182</name>
    <dbReference type="NCBI Taxonomy" id="3157919"/>
    <lineage>
        <taxon>Bacteria</taxon>
        <taxon>Pseudomonadati</taxon>
        <taxon>Pseudomonadota</taxon>
        <taxon>Gammaproteobacteria</taxon>
        <taxon>Enterobacterales</taxon>
        <taxon>Pectobacteriaceae</taxon>
        <taxon>Acerihabitans</taxon>
    </lineage>
</organism>
<dbReference type="AlphaFoldDB" id="A0AAU7QDT8"/>
<protein>
    <submittedName>
        <fullName evidence="2">Uncharacterized protein</fullName>
    </submittedName>
</protein>
<evidence type="ECO:0000313" key="2">
    <source>
        <dbReference type="EMBL" id="XBS70506.1"/>
    </source>
</evidence>